<dbReference type="InterPro" id="IPR029066">
    <property type="entry name" value="PLP-binding_barrel"/>
</dbReference>
<name>A0ABV6UD89_9ACTN</name>
<sequence>MGRARNHMTATALLDVSRLDANIRRFHAKAAAAGVGVRAHVKAHRMVEVTRRQAAAGAAGIAVTYVREARRHLPAGLRDVVMTWPWLEEWRWPLLAELGRDCDLSVHVDRADGVTALAAAAREAGTVIGVRIEVGERTGDRSMTRDEVLALAGAVEERPELRLDGVTGYRALMTPVEVRKRHDIGRGLARLLVDRAEHLRAHRIPCPVVAVGGTPTADGALDVDGVTEICGGAYPLMDAGMAAADMCGFDDVALSIGATLLGGGRTDADELLRGAAQPWTPPEEVATLADGTPIPATAEPGTVVTLLPAHICPLIVRLPGVDTAEGRWNVHHLPDEVPR</sequence>
<evidence type="ECO:0000313" key="2">
    <source>
        <dbReference type="EMBL" id="MFC0866143.1"/>
    </source>
</evidence>
<feature type="domain" description="Alanine racemase N-terminal" evidence="1">
    <location>
        <begin position="15"/>
        <end position="217"/>
    </location>
</feature>
<protein>
    <submittedName>
        <fullName evidence="2">Alanine racemase</fullName>
        <ecNumber evidence="2">5.1.1.1</ecNumber>
    </submittedName>
</protein>
<dbReference type="Pfam" id="PF01168">
    <property type="entry name" value="Ala_racemase_N"/>
    <property type="match status" value="1"/>
</dbReference>
<organism evidence="2 3">
    <name type="scientific">Sphaerimonospora cavernae</name>
    <dbReference type="NCBI Taxonomy" id="1740611"/>
    <lineage>
        <taxon>Bacteria</taxon>
        <taxon>Bacillati</taxon>
        <taxon>Actinomycetota</taxon>
        <taxon>Actinomycetes</taxon>
        <taxon>Streptosporangiales</taxon>
        <taxon>Streptosporangiaceae</taxon>
        <taxon>Sphaerimonospora</taxon>
    </lineage>
</organism>
<dbReference type="PANTHER" id="PTHR28004:SF2">
    <property type="entry name" value="D-SERINE DEHYDRATASE"/>
    <property type="match status" value="1"/>
</dbReference>
<dbReference type="SUPFAM" id="SSF51419">
    <property type="entry name" value="PLP-binding barrel"/>
    <property type="match status" value="1"/>
</dbReference>
<accession>A0ABV6UD89</accession>
<dbReference type="Gene3D" id="3.20.20.10">
    <property type="entry name" value="Alanine racemase"/>
    <property type="match status" value="1"/>
</dbReference>
<gene>
    <name evidence="2" type="ORF">ACFHYQ_27975</name>
</gene>
<dbReference type="EMBL" id="JBHMQT010000067">
    <property type="protein sequence ID" value="MFC0866143.1"/>
    <property type="molecule type" value="Genomic_DNA"/>
</dbReference>
<dbReference type="RefSeq" id="WP_394304141.1">
    <property type="nucleotide sequence ID" value="NZ_JBHMQT010000067.1"/>
</dbReference>
<dbReference type="InterPro" id="IPR001608">
    <property type="entry name" value="Ala_racemase_N"/>
</dbReference>
<reference evidence="2 3" key="1">
    <citation type="submission" date="2024-09" db="EMBL/GenBank/DDBJ databases">
        <authorList>
            <person name="Sun Q."/>
            <person name="Mori K."/>
        </authorList>
    </citation>
    <scope>NUCLEOTIDE SEQUENCE [LARGE SCALE GENOMIC DNA]</scope>
    <source>
        <strain evidence="2 3">TBRC 1851</strain>
    </source>
</reference>
<comment type="caution">
    <text evidence="2">The sequence shown here is derived from an EMBL/GenBank/DDBJ whole genome shotgun (WGS) entry which is preliminary data.</text>
</comment>
<keyword evidence="2" id="KW-0413">Isomerase</keyword>
<dbReference type="Proteomes" id="UP001589870">
    <property type="component" value="Unassembled WGS sequence"/>
</dbReference>
<evidence type="ECO:0000259" key="1">
    <source>
        <dbReference type="Pfam" id="PF01168"/>
    </source>
</evidence>
<dbReference type="EC" id="5.1.1.1" evidence="2"/>
<evidence type="ECO:0000313" key="3">
    <source>
        <dbReference type="Proteomes" id="UP001589870"/>
    </source>
</evidence>
<dbReference type="GO" id="GO:0008784">
    <property type="term" value="F:alanine racemase activity"/>
    <property type="evidence" value="ECO:0007669"/>
    <property type="project" value="UniProtKB-EC"/>
</dbReference>
<proteinExistence type="predicted"/>
<dbReference type="PANTHER" id="PTHR28004">
    <property type="entry name" value="ZGC:162816-RELATED"/>
    <property type="match status" value="1"/>
</dbReference>
<keyword evidence="3" id="KW-1185">Reference proteome</keyword>
<dbReference type="InterPro" id="IPR051466">
    <property type="entry name" value="D-amino_acid_metab_enzyme"/>
</dbReference>